<dbReference type="AlphaFoldDB" id="A0A4Y9LKV2"/>
<comment type="caution">
    <text evidence="2">The sequence shown here is derived from an EMBL/GenBank/DDBJ whole genome shotgun (WGS) entry which is preliminary data.</text>
</comment>
<accession>A0A4Y9LKV2</accession>
<dbReference type="GO" id="GO:0009231">
    <property type="term" value="P:riboflavin biosynthetic process"/>
    <property type="evidence" value="ECO:0007669"/>
    <property type="project" value="InterPro"/>
</dbReference>
<sequence length="179" mass="20175">MGKLMVSSFVSLDGVIEAPMAWGGRFFDDECREYALRKLDDVEYFLLGRKAYEAFVPAWTTVTGNAYIDRINELKKLVASTTLNEVRWNASLIKGDLAKELATLKSQVGGHILKYGISQLDRTLLDNGLVDEYDVWIMPTRAGQGKRAFADVDADQLNLELIRTHAFRNGVVVLKYRPN</sequence>
<evidence type="ECO:0000259" key="1">
    <source>
        <dbReference type="Pfam" id="PF01872"/>
    </source>
</evidence>
<reference evidence="2 3" key="1">
    <citation type="submission" date="2019-03" db="EMBL/GenBank/DDBJ databases">
        <title>Bradyrhizobium diversity isolated from nodules of Chamaecrista fasciculata.</title>
        <authorList>
            <person name="Klepa M.S."/>
            <person name="Urquiaga M.O."/>
            <person name="Hungria M."/>
            <person name="Delamuta J.R."/>
        </authorList>
    </citation>
    <scope>NUCLEOTIDE SEQUENCE [LARGE SCALE GENOMIC DNA]</scope>
    <source>
        <strain evidence="2 3">CNPSo 3448</strain>
    </source>
</reference>
<evidence type="ECO:0000313" key="2">
    <source>
        <dbReference type="EMBL" id="TFV43609.1"/>
    </source>
</evidence>
<dbReference type="Proteomes" id="UP000297966">
    <property type="component" value="Unassembled WGS sequence"/>
</dbReference>
<evidence type="ECO:0000313" key="3">
    <source>
        <dbReference type="Proteomes" id="UP000297966"/>
    </source>
</evidence>
<gene>
    <name evidence="2" type="ORF">E4K65_31020</name>
</gene>
<dbReference type="SUPFAM" id="SSF53597">
    <property type="entry name" value="Dihydrofolate reductase-like"/>
    <property type="match status" value="1"/>
</dbReference>
<protein>
    <submittedName>
        <fullName evidence="2">Dihydrofolate reductase</fullName>
    </submittedName>
</protein>
<dbReference type="OrthoDB" id="7949219at2"/>
<dbReference type="Gene3D" id="3.40.430.10">
    <property type="entry name" value="Dihydrofolate Reductase, subunit A"/>
    <property type="match status" value="1"/>
</dbReference>
<organism evidence="2 3">
    <name type="scientific">Bradyrhizobium niftali</name>
    <dbReference type="NCBI Taxonomy" id="2560055"/>
    <lineage>
        <taxon>Bacteria</taxon>
        <taxon>Pseudomonadati</taxon>
        <taxon>Pseudomonadota</taxon>
        <taxon>Alphaproteobacteria</taxon>
        <taxon>Hyphomicrobiales</taxon>
        <taxon>Nitrobacteraceae</taxon>
        <taxon>Bradyrhizobium</taxon>
    </lineage>
</organism>
<proteinExistence type="predicted"/>
<name>A0A4Y9LKV2_9BRAD</name>
<dbReference type="RefSeq" id="WP_135177356.1">
    <property type="nucleotide sequence ID" value="NZ_JBIYER010000001.1"/>
</dbReference>
<dbReference type="Pfam" id="PF01872">
    <property type="entry name" value="RibD_C"/>
    <property type="match status" value="1"/>
</dbReference>
<feature type="domain" description="Bacterial bifunctional deaminase-reductase C-terminal" evidence="1">
    <location>
        <begin position="3"/>
        <end position="173"/>
    </location>
</feature>
<dbReference type="EMBL" id="SPQT01000022">
    <property type="protein sequence ID" value="TFV43609.1"/>
    <property type="molecule type" value="Genomic_DNA"/>
</dbReference>
<dbReference type="GO" id="GO:0008703">
    <property type="term" value="F:5-amino-6-(5-phosphoribosylamino)uracil reductase activity"/>
    <property type="evidence" value="ECO:0007669"/>
    <property type="project" value="InterPro"/>
</dbReference>
<dbReference type="InterPro" id="IPR002734">
    <property type="entry name" value="RibDG_C"/>
</dbReference>
<keyword evidence="3" id="KW-1185">Reference proteome</keyword>
<dbReference type="InterPro" id="IPR024072">
    <property type="entry name" value="DHFR-like_dom_sf"/>
</dbReference>